<comment type="caution">
    <text evidence="2">The sequence shown here is derived from an EMBL/GenBank/DDBJ whole genome shotgun (WGS) entry which is preliminary data.</text>
</comment>
<protein>
    <submittedName>
        <fullName evidence="2">Uncharacterized protein</fullName>
    </submittedName>
</protein>
<sequence>MTWRVKHLFYTVGSFLFIFLFGFTLYFTYICTAKSIFNDYMDDYHAENFNY</sequence>
<accession>A0A2U0U7L6</accession>
<keyword evidence="1" id="KW-0812">Transmembrane</keyword>
<gene>
    <name evidence="2" type="ORF">C7379_11070</name>
</gene>
<evidence type="ECO:0000313" key="3">
    <source>
        <dbReference type="Proteomes" id="UP000245870"/>
    </source>
</evidence>
<organism evidence="2 3">
    <name type="scientific">Hallella colorans</name>
    <dbReference type="NCBI Taxonomy" id="1703337"/>
    <lineage>
        <taxon>Bacteria</taxon>
        <taxon>Pseudomonadati</taxon>
        <taxon>Bacteroidota</taxon>
        <taxon>Bacteroidia</taxon>
        <taxon>Bacteroidales</taxon>
        <taxon>Prevotellaceae</taxon>
        <taxon>Hallella</taxon>
    </lineage>
</organism>
<evidence type="ECO:0000313" key="2">
    <source>
        <dbReference type="EMBL" id="PVX53645.1"/>
    </source>
</evidence>
<keyword evidence="1" id="KW-0472">Membrane</keyword>
<feature type="transmembrane region" description="Helical" evidence="1">
    <location>
        <begin position="7"/>
        <end position="29"/>
    </location>
</feature>
<keyword evidence="1" id="KW-1133">Transmembrane helix</keyword>
<name>A0A2U0U7L6_9BACT</name>
<dbReference type="AlphaFoldDB" id="A0A2U0U7L6"/>
<dbReference type="Proteomes" id="UP000245870">
    <property type="component" value="Unassembled WGS sequence"/>
</dbReference>
<keyword evidence="3" id="KW-1185">Reference proteome</keyword>
<reference evidence="2 3" key="1">
    <citation type="submission" date="2018-05" db="EMBL/GenBank/DDBJ databases">
        <title>Genomic Encyclopedia of Type Strains, Phase IV (KMG-IV): sequencing the most valuable type-strain genomes for metagenomic binning, comparative biology and taxonomic classification.</title>
        <authorList>
            <person name="Goeker M."/>
        </authorList>
    </citation>
    <scope>NUCLEOTIDE SEQUENCE [LARGE SCALE GENOMIC DNA]</scope>
    <source>
        <strain evidence="2 3">DSM 100333</strain>
    </source>
</reference>
<evidence type="ECO:0000256" key="1">
    <source>
        <dbReference type="SAM" id="Phobius"/>
    </source>
</evidence>
<proteinExistence type="predicted"/>
<dbReference type="EMBL" id="QENY01000010">
    <property type="protein sequence ID" value="PVX53645.1"/>
    <property type="molecule type" value="Genomic_DNA"/>
</dbReference>